<evidence type="ECO:0000256" key="2">
    <source>
        <dbReference type="ARBA" id="ARBA00022723"/>
    </source>
</evidence>
<dbReference type="EMBL" id="JABEPP010000004">
    <property type="protein sequence ID" value="NNM73651.1"/>
    <property type="molecule type" value="Genomic_DNA"/>
</dbReference>
<reference evidence="7 8" key="1">
    <citation type="submission" date="2020-04" db="EMBL/GenBank/DDBJ databases">
        <title>Enterovirga sp. isolate from soil.</title>
        <authorList>
            <person name="Chea S."/>
            <person name="Kim D.-U."/>
        </authorList>
    </citation>
    <scope>NUCLEOTIDE SEQUENCE [LARGE SCALE GENOMIC DNA]</scope>
    <source>
        <strain evidence="7 8">DB1703</strain>
    </source>
</reference>
<protein>
    <recommendedName>
        <fullName evidence="4">3'(2'),5-bisphosphonucleoside 3'(2')-phosphohydrolase</fullName>
    </recommendedName>
    <alternativeName>
        <fullName evidence="5">DPNPase</fullName>
    </alternativeName>
</protein>
<dbReference type="Gene3D" id="3.40.190.80">
    <property type="match status" value="1"/>
</dbReference>
<evidence type="ECO:0000256" key="3">
    <source>
        <dbReference type="ARBA" id="ARBA00022842"/>
    </source>
</evidence>
<dbReference type="GO" id="GO:0008441">
    <property type="term" value="F:3'(2'),5'-bisphosphate nucleotidase activity"/>
    <property type="evidence" value="ECO:0007669"/>
    <property type="project" value="UniProtKB-EC"/>
</dbReference>
<gene>
    <name evidence="7" type="ORF">HJG44_14780</name>
</gene>
<dbReference type="InterPro" id="IPR050725">
    <property type="entry name" value="CysQ/Inositol_MonoPase"/>
</dbReference>
<dbReference type="Gene3D" id="3.30.540.10">
    <property type="entry name" value="Fructose-1,6-Bisphosphatase, subunit A, domain 1"/>
    <property type="match status" value="1"/>
</dbReference>
<dbReference type="Proteomes" id="UP000564885">
    <property type="component" value="Unassembled WGS sequence"/>
</dbReference>
<keyword evidence="3 6" id="KW-0460">Magnesium</keyword>
<dbReference type="InterPro" id="IPR000760">
    <property type="entry name" value="Inositol_monophosphatase-like"/>
</dbReference>
<feature type="binding site" evidence="6">
    <location>
        <position position="91"/>
    </location>
    <ligand>
        <name>Mg(2+)</name>
        <dbReference type="ChEBI" id="CHEBI:18420"/>
        <label>1</label>
        <note>catalytic</note>
    </ligand>
</feature>
<dbReference type="Pfam" id="PF00459">
    <property type="entry name" value="Inositol_P"/>
    <property type="match status" value="1"/>
</dbReference>
<comment type="catalytic activity">
    <reaction evidence="1">
        <text>adenosine 3',5'-bisphosphate + H2O = AMP + phosphate</text>
        <dbReference type="Rhea" id="RHEA:10040"/>
        <dbReference type="ChEBI" id="CHEBI:15377"/>
        <dbReference type="ChEBI" id="CHEBI:43474"/>
        <dbReference type="ChEBI" id="CHEBI:58343"/>
        <dbReference type="ChEBI" id="CHEBI:456215"/>
        <dbReference type="EC" id="3.1.3.7"/>
    </reaction>
</comment>
<feature type="binding site" evidence="6">
    <location>
        <position position="94"/>
    </location>
    <ligand>
        <name>Mg(2+)</name>
        <dbReference type="ChEBI" id="CHEBI:18420"/>
        <label>1</label>
        <note>catalytic</note>
    </ligand>
</feature>
<evidence type="ECO:0000313" key="8">
    <source>
        <dbReference type="Proteomes" id="UP000564885"/>
    </source>
</evidence>
<comment type="cofactor">
    <cofactor evidence="6">
        <name>Mg(2+)</name>
        <dbReference type="ChEBI" id="CHEBI:18420"/>
    </cofactor>
</comment>
<sequence>MWMNANPRPDPDETARRLGAIAAEAGRFLASVADRGGGRRLKEDGSPTTAADLESERLILARLREAWPAIPVVAEESAGSTACAELFFLVDPLDGTRDYLTGSGEYSVNIALVAGARPIAAAIAVPEAGRVWTAGTAATVGRISAEGVEDWVPASVRRAPEDGLVALVSRRHGDAATEACLSALQVAERRVASSAYKFCLVASGEADLYVRCGATMEWDTAAGDHIATMAGATVTGPAGPLTYGHAERGYRNGPFAVLGDAALAPRLKLPETCP</sequence>
<accession>A0A849I8K8</accession>
<dbReference type="AlphaFoldDB" id="A0A849I8K8"/>
<dbReference type="GO" id="GO:0050427">
    <property type="term" value="P:3'-phosphoadenosine 5'-phosphosulfate metabolic process"/>
    <property type="evidence" value="ECO:0007669"/>
    <property type="project" value="TreeGrafter"/>
</dbReference>
<dbReference type="PRINTS" id="PR00377">
    <property type="entry name" value="IMPHPHTASES"/>
</dbReference>
<dbReference type="GO" id="GO:0000103">
    <property type="term" value="P:sulfate assimilation"/>
    <property type="evidence" value="ECO:0007669"/>
    <property type="project" value="TreeGrafter"/>
</dbReference>
<comment type="caution">
    <text evidence="7">The sequence shown here is derived from an EMBL/GenBank/DDBJ whole genome shotgun (WGS) entry which is preliminary data.</text>
</comment>
<keyword evidence="2 6" id="KW-0479">Metal-binding</keyword>
<proteinExistence type="predicted"/>
<dbReference type="GO" id="GO:0046872">
    <property type="term" value="F:metal ion binding"/>
    <property type="evidence" value="ECO:0007669"/>
    <property type="project" value="UniProtKB-KW"/>
</dbReference>
<dbReference type="SUPFAM" id="SSF56655">
    <property type="entry name" value="Carbohydrate phosphatase"/>
    <property type="match status" value="1"/>
</dbReference>
<name>A0A849I8K8_9HYPH</name>
<feature type="binding site" evidence="6">
    <location>
        <position position="93"/>
    </location>
    <ligand>
        <name>Mg(2+)</name>
        <dbReference type="ChEBI" id="CHEBI:18420"/>
        <label>2</label>
    </ligand>
</feature>
<feature type="binding site" evidence="6">
    <location>
        <position position="75"/>
    </location>
    <ligand>
        <name>Mg(2+)</name>
        <dbReference type="ChEBI" id="CHEBI:18420"/>
        <label>1</label>
        <note>catalytic</note>
    </ligand>
</feature>
<organism evidence="7 8">
    <name type="scientific">Enterovirga aerilata</name>
    <dbReference type="NCBI Taxonomy" id="2730920"/>
    <lineage>
        <taxon>Bacteria</taxon>
        <taxon>Pseudomonadati</taxon>
        <taxon>Pseudomonadota</taxon>
        <taxon>Alphaproteobacteria</taxon>
        <taxon>Hyphomicrobiales</taxon>
        <taxon>Methylobacteriaceae</taxon>
        <taxon>Enterovirga</taxon>
    </lineage>
</organism>
<dbReference type="PROSITE" id="PS00629">
    <property type="entry name" value="IMP_1"/>
    <property type="match status" value="1"/>
</dbReference>
<evidence type="ECO:0000256" key="6">
    <source>
        <dbReference type="PIRSR" id="PIRSR600760-2"/>
    </source>
</evidence>
<feature type="binding site" evidence="6">
    <location>
        <position position="219"/>
    </location>
    <ligand>
        <name>Mg(2+)</name>
        <dbReference type="ChEBI" id="CHEBI:18420"/>
        <label>1</label>
        <note>catalytic</note>
    </ligand>
</feature>
<dbReference type="PANTHER" id="PTHR43028">
    <property type="entry name" value="3'(2'),5'-BISPHOSPHATE NUCLEOTIDASE 1"/>
    <property type="match status" value="1"/>
</dbReference>
<evidence type="ECO:0000256" key="1">
    <source>
        <dbReference type="ARBA" id="ARBA00001625"/>
    </source>
</evidence>
<dbReference type="InterPro" id="IPR020583">
    <property type="entry name" value="Inositol_monoP_metal-BS"/>
</dbReference>
<evidence type="ECO:0000256" key="5">
    <source>
        <dbReference type="ARBA" id="ARBA00042530"/>
    </source>
</evidence>
<keyword evidence="8" id="KW-1185">Reference proteome</keyword>
<evidence type="ECO:0000313" key="7">
    <source>
        <dbReference type="EMBL" id="NNM73651.1"/>
    </source>
</evidence>
<dbReference type="PANTHER" id="PTHR43028:SF5">
    <property type="entry name" value="3'(2'),5'-BISPHOSPHATE NUCLEOTIDASE 1"/>
    <property type="match status" value="1"/>
</dbReference>
<dbReference type="CDD" id="cd01638">
    <property type="entry name" value="CysQ"/>
    <property type="match status" value="1"/>
</dbReference>
<evidence type="ECO:0000256" key="4">
    <source>
        <dbReference type="ARBA" id="ARBA00041694"/>
    </source>
</evidence>